<keyword evidence="1" id="KW-0472">Membrane</keyword>
<reference evidence="2 3" key="1">
    <citation type="submission" date="2018-06" db="EMBL/GenBank/DDBJ databases">
        <title>Genomic Encyclopedia of Archaeal and Bacterial Type Strains, Phase II (KMG-II): from individual species to whole genera.</title>
        <authorList>
            <person name="Goeker M."/>
        </authorList>
    </citation>
    <scope>NUCLEOTIDE SEQUENCE [LARGE SCALE GENOMIC DNA]</scope>
    <source>
        <strain evidence="2 3">DSM 12408</strain>
    </source>
</reference>
<feature type="transmembrane region" description="Helical" evidence="1">
    <location>
        <begin position="117"/>
        <end position="140"/>
    </location>
</feature>
<feature type="transmembrane region" description="Helical" evidence="1">
    <location>
        <begin position="86"/>
        <end position="110"/>
    </location>
</feature>
<gene>
    <name evidence="2" type="ORF">LX77_00845</name>
</gene>
<protein>
    <submittedName>
        <fullName evidence="2">RHS repeat-associated protein</fullName>
    </submittedName>
</protein>
<evidence type="ECO:0000256" key="1">
    <source>
        <dbReference type="SAM" id="Phobius"/>
    </source>
</evidence>
<keyword evidence="3" id="KW-1185">Reference proteome</keyword>
<dbReference type="AlphaFoldDB" id="A0A327SCB9"/>
<dbReference type="Proteomes" id="UP000248987">
    <property type="component" value="Unassembled WGS sequence"/>
</dbReference>
<evidence type="ECO:0000313" key="2">
    <source>
        <dbReference type="EMBL" id="RAJ26591.1"/>
    </source>
</evidence>
<accession>A0A327SCB9</accession>
<organism evidence="2 3">
    <name type="scientific">Gelidibacter algens</name>
    <dbReference type="NCBI Taxonomy" id="49280"/>
    <lineage>
        <taxon>Bacteria</taxon>
        <taxon>Pseudomonadati</taxon>
        <taxon>Bacteroidota</taxon>
        <taxon>Flavobacteriia</taxon>
        <taxon>Flavobacteriales</taxon>
        <taxon>Flavobacteriaceae</taxon>
        <taxon>Gelidibacter</taxon>
    </lineage>
</organism>
<proteinExistence type="predicted"/>
<evidence type="ECO:0000313" key="3">
    <source>
        <dbReference type="Proteomes" id="UP000248987"/>
    </source>
</evidence>
<feature type="transmembrane region" description="Helical" evidence="1">
    <location>
        <begin position="160"/>
        <end position="180"/>
    </location>
</feature>
<keyword evidence="1" id="KW-0812">Transmembrane</keyword>
<dbReference type="InterPro" id="IPR022385">
    <property type="entry name" value="Rhs_assc_core"/>
</dbReference>
<dbReference type="EMBL" id="QLLQ01000002">
    <property type="protein sequence ID" value="RAJ26591.1"/>
    <property type="molecule type" value="Genomic_DNA"/>
</dbReference>
<comment type="caution">
    <text evidence="2">The sequence shown here is derived from an EMBL/GenBank/DDBJ whole genome shotgun (WGS) entry which is preliminary data.</text>
</comment>
<feature type="transmembrane region" description="Helical" evidence="1">
    <location>
        <begin position="49"/>
        <end position="66"/>
    </location>
</feature>
<sequence>MNGRLYEPVVHRFLMPDNFVQDPYNTQSYNRYGYVLNNPLLYSDPSGEIIPLLIIGAALVGAYIGGAQANGTWNPLKWDYKSSGTWIGIVGGAAIGVVSAGIGIAVTAAITPALASLGITGGILGGAITGIATGTAAGAFSGGFSSILPGGSGNFWDGVVRGAVMGAITGGILGASIGGLMTPKGHNVWTGVAPRAAVAPVSTMQATGVSTIDDAASIKTEVLTSKIASPAPSTNPSVAPAATTPIKDGMGIVEVNIRPVQNPLDLVGSQGLKPVGSYLLEFEGMGNTNMFYAGKGPYSRMLQSINRIENTFGDKIINSTFIPANTAKDAFIQEHIFMMQFGGPKSFNPFSPTYNLIFSPGKKLGGF</sequence>
<keyword evidence="1" id="KW-1133">Transmembrane helix</keyword>
<name>A0A327SCB9_9FLAO</name>
<dbReference type="Gene3D" id="2.180.10.10">
    <property type="entry name" value="RHS repeat-associated core"/>
    <property type="match status" value="1"/>
</dbReference>
<dbReference type="NCBIfam" id="TIGR03696">
    <property type="entry name" value="Rhs_assc_core"/>
    <property type="match status" value="1"/>
</dbReference>